<accession>A0A1B0D4P1</accession>
<dbReference type="SUPFAM" id="SSF47323">
    <property type="entry name" value="Anticodon-binding domain of a subclass of class I aminoacyl-tRNA synthetases"/>
    <property type="match status" value="1"/>
</dbReference>
<evidence type="ECO:0000256" key="2">
    <source>
        <dbReference type="ARBA" id="ARBA00022598"/>
    </source>
</evidence>
<dbReference type="CDD" id="cd00814">
    <property type="entry name" value="MetRS_core"/>
    <property type="match status" value="1"/>
</dbReference>
<dbReference type="GO" id="GO:0005524">
    <property type="term" value="F:ATP binding"/>
    <property type="evidence" value="ECO:0007669"/>
    <property type="project" value="UniProtKB-KW"/>
</dbReference>
<feature type="domain" description="Methionyl-tRNA synthetase anticodon-binding" evidence="12">
    <location>
        <begin position="432"/>
        <end position="536"/>
    </location>
</feature>
<dbReference type="PRINTS" id="PR01041">
    <property type="entry name" value="TRNASYNTHMET"/>
</dbReference>
<dbReference type="InterPro" id="IPR023457">
    <property type="entry name" value="Met-tRNA_synth_2"/>
</dbReference>
<dbReference type="InterPro" id="IPR009080">
    <property type="entry name" value="tRNAsynth_Ia_anticodon-bd"/>
</dbReference>
<keyword evidence="6 10" id="KW-0030">Aminoacyl-tRNA synthetase</keyword>
<dbReference type="EnsemblMetazoa" id="PPAI002449-RA">
    <property type="protein sequence ID" value="PPAI002449-PA"/>
    <property type="gene ID" value="PPAI002449"/>
</dbReference>
<evidence type="ECO:0000259" key="11">
    <source>
        <dbReference type="Pfam" id="PF09334"/>
    </source>
</evidence>
<keyword evidence="5 10" id="KW-0648">Protein biosynthesis</keyword>
<dbReference type="GO" id="GO:0004825">
    <property type="term" value="F:methionine-tRNA ligase activity"/>
    <property type="evidence" value="ECO:0007669"/>
    <property type="project" value="UniProtKB-EC"/>
</dbReference>
<reference evidence="13" key="1">
    <citation type="submission" date="2022-08" db="UniProtKB">
        <authorList>
            <consortium name="EnsemblMetazoa"/>
        </authorList>
    </citation>
    <scope>IDENTIFICATION</scope>
    <source>
        <strain evidence="13">Israel</strain>
    </source>
</reference>
<dbReference type="Gene3D" id="1.10.730.10">
    <property type="entry name" value="Isoleucyl-tRNA Synthetase, Domain 1"/>
    <property type="match status" value="1"/>
</dbReference>
<evidence type="ECO:0000256" key="9">
    <source>
        <dbReference type="ARBA" id="ARBA00047364"/>
    </source>
</evidence>
<dbReference type="GO" id="GO:0005739">
    <property type="term" value="C:mitochondrion"/>
    <property type="evidence" value="ECO:0007669"/>
    <property type="project" value="UniProtKB-ARBA"/>
</dbReference>
<dbReference type="InterPro" id="IPR014758">
    <property type="entry name" value="Met-tRNA_synth"/>
</dbReference>
<dbReference type="Pfam" id="PF09334">
    <property type="entry name" value="tRNA-synt_1g"/>
    <property type="match status" value="1"/>
</dbReference>
<keyword evidence="4 10" id="KW-0067">ATP-binding</keyword>
<dbReference type="InterPro" id="IPR033911">
    <property type="entry name" value="MetRS_core"/>
</dbReference>
<dbReference type="EMBL" id="AJVK01011552">
    <property type="status" value="NOT_ANNOTATED_CDS"/>
    <property type="molecule type" value="Genomic_DNA"/>
</dbReference>
<dbReference type="FunFam" id="2.170.220.10:FF:000001">
    <property type="entry name" value="methionine--tRNA ligase, mitochondrial"/>
    <property type="match status" value="1"/>
</dbReference>
<dbReference type="SUPFAM" id="SSF52374">
    <property type="entry name" value="Nucleotidylyl transferase"/>
    <property type="match status" value="1"/>
</dbReference>
<keyword evidence="3 10" id="KW-0547">Nucleotide-binding</keyword>
<proteinExistence type="inferred from homology"/>
<evidence type="ECO:0000256" key="1">
    <source>
        <dbReference type="ARBA" id="ARBA00012838"/>
    </source>
</evidence>
<dbReference type="InterPro" id="IPR015413">
    <property type="entry name" value="Methionyl/Leucyl_tRNA_Synth"/>
</dbReference>
<dbReference type="EC" id="6.1.1.10" evidence="1"/>
<dbReference type="VEuPathDB" id="VectorBase:PPAI002449"/>
<evidence type="ECO:0000313" key="14">
    <source>
        <dbReference type="Proteomes" id="UP000092462"/>
    </source>
</evidence>
<dbReference type="PANTHER" id="PTHR43326:SF1">
    <property type="entry name" value="METHIONINE--TRNA LIGASE, MITOCHONDRIAL"/>
    <property type="match status" value="1"/>
</dbReference>
<evidence type="ECO:0000256" key="3">
    <source>
        <dbReference type="ARBA" id="ARBA00022741"/>
    </source>
</evidence>
<comment type="similarity">
    <text evidence="10">Belongs to the class-I aminoacyl-tRNA synthetase family.</text>
</comment>
<dbReference type="AlphaFoldDB" id="A0A1B0D4P1"/>
<evidence type="ECO:0000256" key="6">
    <source>
        <dbReference type="ARBA" id="ARBA00023146"/>
    </source>
</evidence>
<dbReference type="GO" id="GO:0006431">
    <property type="term" value="P:methionyl-tRNA aminoacylation"/>
    <property type="evidence" value="ECO:0007669"/>
    <property type="project" value="InterPro"/>
</dbReference>
<evidence type="ECO:0000256" key="5">
    <source>
        <dbReference type="ARBA" id="ARBA00022917"/>
    </source>
</evidence>
<evidence type="ECO:0000313" key="13">
    <source>
        <dbReference type="EnsemblMetazoa" id="PPAI002449-PA"/>
    </source>
</evidence>
<evidence type="ECO:0000259" key="12">
    <source>
        <dbReference type="Pfam" id="PF19303"/>
    </source>
</evidence>
<evidence type="ECO:0000256" key="7">
    <source>
        <dbReference type="ARBA" id="ARBA00026124"/>
    </source>
</evidence>
<sequence>MILRKFSSLPAKPFFVTTPIFYVNAAPHIGHLYSAVIADAIFRFENLLRPNPANIFTTGTDEHGTKIQQAAAQKSVPVEEYCRTVSEGYRSLFADMGVKYTDFIRTSEVRHFSVVERFWSELKKRDLLYTENYSGWYCVSDETFLTESQLKEDGKGGKISLESGHPAEWTEELNYMFRLGKFQEEVVRWASREGSVRPKKFQKILLDSLEEPLLDISVSRPASRVHWAIPVPGDPSQTIYVWLDALVNYLTCSGYPENAAWPPDVQVIGKDILKFHGIYWPAFLIANDLEPPKSLFVHSHWTVDGQKMSKSRRNVVDPTERASLYTSEGLRYFLLREGVAHSDGNYSDVKVFRFLNAELADTLGNLLSRCCAKSLNPQQIWPEFDPEVFRELFEVDATKRLIELLEMLPQKSFSHFQEGSFHLVVDSVMSSLHAGNNFFETMKPWELKKGSEAQKKRLEGILCLTMEVLRICAIILQPIIPKMTTQLLDKLFINPGQRQWQNCERFLWKSSPRAKANLSNGSSVLFKRLQQEKSQKIAQG</sequence>
<dbReference type="InterPro" id="IPR014729">
    <property type="entry name" value="Rossmann-like_a/b/a_fold"/>
</dbReference>
<evidence type="ECO:0000256" key="8">
    <source>
        <dbReference type="ARBA" id="ARBA00030331"/>
    </source>
</evidence>
<dbReference type="NCBIfam" id="TIGR00398">
    <property type="entry name" value="metG"/>
    <property type="match status" value="1"/>
</dbReference>
<dbReference type="InterPro" id="IPR041872">
    <property type="entry name" value="Anticodon_Met"/>
</dbReference>
<protein>
    <recommendedName>
        <fullName evidence="7">Methionine--tRNA ligase, mitochondrial</fullName>
        <ecNumber evidence="1">6.1.1.10</ecNumber>
    </recommendedName>
    <alternativeName>
        <fullName evidence="8">Mitochondrial methionyl-tRNA synthetase</fullName>
    </alternativeName>
</protein>
<dbReference type="VEuPathDB" id="VectorBase:PPAPM1_000560"/>
<comment type="catalytic activity">
    <reaction evidence="9">
        <text>tRNA(Met) + L-methionine + ATP = L-methionyl-tRNA(Met) + AMP + diphosphate</text>
        <dbReference type="Rhea" id="RHEA:13481"/>
        <dbReference type="Rhea" id="RHEA-COMP:9667"/>
        <dbReference type="Rhea" id="RHEA-COMP:9698"/>
        <dbReference type="ChEBI" id="CHEBI:30616"/>
        <dbReference type="ChEBI" id="CHEBI:33019"/>
        <dbReference type="ChEBI" id="CHEBI:57844"/>
        <dbReference type="ChEBI" id="CHEBI:78442"/>
        <dbReference type="ChEBI" id="CHEBI:78530"/>
        <dbReference type="ChEBI" id="CHEBI:456215"/>
        <dbReference type="EC" id="6.1.1.10"/>
    </reaction>
</comment>
<keyword evidence="2 10" id="KW-0436">Ligase</keyword>
<dbReference type="Gene3D" id="3.40.50.620">
    <property type="entry name" value="HUPs"/>
    <property type="match status" value="1"/>
</dbReference>
<dbReference type="Gene3D" id="2.170.220.10">
    <property type="match status" value="1"/>
</dbReference>
<dbReference type="Pfam" id="PF19303">
    <property type="entry name" value="Anticodon_3"/>
    <property type="match status" value="1"/>
</dbReference>
<name>A0A1B0D4P1_PHLPP</name>
<keyword evidence="14" id="KW-1185">Reference proteome</keyword>
<evidence type="ECO:0000256" key="4">
    <source>
        <dbReference type="ARBA" id="ARBA00022840"/>
    </source>
</evidence>
<dbReference type="PANTHER" id="PTHR43326">
    <property type="entry name" value="METHIONYL-TRNA SYNTHETASE"/>
    <property type="match status" value="1"/>
</dbReference>
<evidence type="ECO:0000256" key="10">
    <source>
        <dbReference type="RuleBase" id="RU363039"/>
    </source>
</evidence>
<organism evidence="13 14">
    <name type="scientific">Phlebotomus papatasi</name>
    <name type="common">Sandfly</name>
    <dbReference type="NCBI Taxonomy" id="29031"/>
    <lineage>
        <taxon>Eukaryota</taxon>
        <taxon>Metazoa</taxon>
        <taxon>Ecdysozoa</taxon>
        <taxon>Arthropoda</taxon>
        <taxon>Hexapoda</taxon>
        <taxon>Insecta</taxon>
        <taxon>Pterygota</taxon>
        <taxon>Neoptera</taxon>
        <taxon>Endopterygota</taxon>
        <taxon>Diptera</taxon>
        <taxon>Nematocera</taxon>
        <taxon>Psychodoidea</taxon>
        <taxon>Psychodidae</taxon>
        <taxon>Phlebotomus</taxon>
        <taxon>Phlebotomus</taxon>
    </lineage>
</organism>
<feature type="domain" description="Methionyl/Leucyl tRNA synthetase" evidence="11">
    <location>
        <begin position="15"/>
        <end position="370"/>
    </location>
</feature>
<dbReference type="Proteomes" id="UP000092462">
    <property type="component" value="Unassembled WGS sequence"/>
</dbReference>